<name>A0A037ZM39_9RHOB</name>
<evidence type="ECO:0000256" key="2">
    <source>
        <dbReference type="ARBA" id="ARBA00023315"/>
    </source>
</evidence>
<dbReference type="InterPro" id="IPR051016">
    <property type="entry name" value="Diverse_Substrate_AcTransf"/>
</dbReference>
<dbReference type="SUPFAM" id="SSF55729">
    <property type="entry name" value="Acyl-CoA N-acyltransferases (Nat)"/>
    <property type="match status" value="1"/>
</dbReference>
<evidence type="ECO:0000313" key="5">
    <source>
        <dbReference type="Proteomes" id="UP000026249"/>
    </source>
</evidence>
<keyword evidence="1 4" id="KW-0808">Transferase</keyword>
<evidence type="ECO:0000256" key="1">
    <source>
        <dbReference type="ARBA" id="ARBA00022679"/>
    </source>
</evidence>
<dbReference type="PANTHER" id="PTHR10545:SF29">
    <property type="entry name" value="GH14572P-RELATED"/>
    <property type="match status" value="1"/>
</dbReference>
<dbReference type="GO" id="GO:0008080">
    <property type="term" value="F:N-acetyltransferase activity"/>
    <property type="evidence" value="ECO:0007669"/>
    <property type="project" value="TreeGrafter"/>
</dbReference>
<dbReference type="EMBL" id="JFKE01000002">
    <property type="protein sequence ID" value="KAJ56612.1"/>
    <property type="molecule type" value="Genomic_DNA"/>
</dbReference>
<dbReference type="Proteomes" id="UP000026249">
    <property type="component" value="Unassembled WGS sequence"/>
</dbReference>
<proteinExistence type="predicted"/>
<keyword evidence="2" id="KW-0012">Acyltransferase</keyword>
<accession>A0A037ZM39</accession>
<protein>
    <submittedName>
        <fullName evidence="4">Acetyltransferase</fullName>
    </submittedName>
</protein>
<keyword evidence="5" id="KW-1185">Reference proteome</keyword>
<sequence length="149" mass="16585">MSLIRLATVDDIPRLAPLVAAFHDHHQIEQSDDDRIAVLTQMLSDDIHAAIWLIGPPRAPVGYIAVAFGFSIELGGRDAFIDEFFIRPAVRGRGMGSQTLMALLPMLAQMGVKAIHMEVERANDAAKRLYTRMGFNARDTYHLMTRILA</sequence>
<reference evidence="4 5" key="1">
    <citation type="submission" date="2014-03" db="EMBL/GenBank/DDBJ databases">
        <title>Draft Genome Sequence of Actibacterium mucosum KCTC 23349, a Marine Alphaproteobacterium with Complex Ionic Requirements Isolated from Mediterranean Seawater at Malvarrosa Beach, Valencia, Spain.</title>
        <authorList>
            <person name="Arahal D.R."/>
            <person name="Shao Z."/>
            <person name="Lai Q."/>
            <person name="Pujalte M.J."/>
        </authorList>
    </citation>
    <scope>NUCLEOTIDE SEQUENCE [LARGE SCALE GENOMIC DNA]</scope>
    <source>
        <strain evidence="4 5">KCTC 23349</strain>
    </source>
</reference>
<dbReference type="CDD" id="cd04301">
    <property type="entry name" value="NAT_SF"/>
    <property type="match status" value="1"/>
</dbReference>
<gene>
    <name evidence="4" type="ORF">ACMU_06620</name>
</gene>
<evidence type="ECO:0000313" key="4">
    <source>
        <dbReference type="EMBL" id="KAJ56612.1"/>
    </source>
</evidence>
<organism evidence="4 5">
    <name type="scientific">Actibacterium mucosum KCTC 23349</name>
    <dbReference type="NCBI Taxonomy" id="1454373"/>
    <lineage>
        <taxon>Bacteria</taxon>
        <taxon>Pseudomonadati</taxon>
        <taxon>Pseudomonadota</taxon>
        <taxon>Alphaproteobacteria</taxon>
        <taxon>Rhodobacterales</taxon>
        <taxon>Roseobacteraceae</taxon>
        <taxon>Actibacterium</taxon>
    </lineage>
</organism>
<dbReference type="AlphaFoldDB" id="A0A037ZM39"/>
<dbReference type="Pfam" id="PF00583">
    <property type="entry name" value="Acetyltransf_1"/>
    <property type="match status" value="1"/>
</dbReference>
<dbReference type="InterPro" id="IPR016181">
    <property type="entry name" value="Acyl_CoA_acyltransferase"/>
</dbReference>
<dbReference type="STRING" id="1454373.ACMU_06620"/>
<dbReference type="Gene3D" id="3.40.630.30">
    <property type="match status" value="1"/>
</dbReference>
<dbReference type="PANTHER" id="PTHR10545">
    <property type="entry name" value="DIAMINE N-ACETYLTRANSFERASE"/>
    <property type="match status" value="1"/>
</dbReference>
<dbReference type="RefSeq" id="WP_035256812.1">
    <property type="nucleotide sequence ID" value="NZ_JFKE01000002.1"/>
</dbReference>
<comment type="caution">
    <text evidence="4">The sequence shown here is derived from an EMBL/GenBank/DDBJ whole genome shotgun (WGS) entry which is preliminary data.</text>
</comment>
<evidence type="ECO:0000259" key="3">
    <source>
        <dbReference type="PROSITE" id="PS51186"/>
    </source>
</evidence>
<dbReference type="InterPro" id="IPR000182">
    <property type="entry name" value="GNAT_dom"/>
</dbReference>
<feature type="domain" description="N-acetyltransferase" evidence="3">
    <location>
        <begin position="2"/>
        <end position="149"/>
    </location>
</feature>
<dbReference type="PROSITE" id="PS51186">
    <property type="entry name" value="GNAT"/>
    <property type="match status" value="1"/>
</dbReference>
<dbReference type="OrthoDB" id="9805924at2"/>